<dbReference type="SUPFAM" id="SSF63829">
    <property type="entry name" value="Calcium-dependent phosphotriesterase"/>
    <property type="match status" value="2"/>
</dbReference>
<dbReference type="GO" id="GO:0016020">
    <property type="term" value="C:membrane"/>
    <property type="evidence" value="ECO:0007669"/>
    <property type="project" value="InterPro"/>
</dbReference>
<organism evidence="5 6">
    <name type="scientific">Parapedobacter pyrenivorans</name>
    <dbReference type="NCBI Taxonomy" id="1305674"/>
    <lineage>
        <taxon>Bacteria</taxon>
        <taxon>Pseudomonadati</taxon>
        <taxon>Bacteroidota</taxon>
        <taxon>Sphingobacteriia</taxon>
        <taxon>Sphingobacteriales</taxon>
        <taxon>Sphingobacteriaceae</taxon>
        <taxon>Parapedobacter</taxon>
    </lineage>
</organism>
<dbReference type="Pfam" id="PF08450">
    <property type="entry name" value="SGL"/>
    <property type="match status" value="1"/>
</dbReference>
<feature type="domain" description="Two component regulator three Y" evidence="3">
    <location>
        <begin position="702"/>
        <end position="762"/>
    </location>
</feature>
<gene>
    <name evidence="5" type="ORF">GCM10007415_15610</name>
</gene>
<dbReference type="Pfam" id="PF07495">
    <property type="entry name" value="Y_Y_Y"/>
    <property type="match status" value="1"/>
</dbReference>
<dbReference type="Pfam" id="PF07494">
    <property type="entry name" value="Reg_prop"/>
    <property type="match status" value="1"/>
</dbReference>
<dbReference type="InterPro" id="IPR015943">
    <property type="entry name" value="WD40/YVTN_repeat-like_dom_sf"/>
</dbReference>
<feature type="domain" description="Signal transduction histidine kinase internal region" evidence="2">
    <location>
        <begin position="846"/>
        <end position="926"/>
    </location>
</feature>
<dbReference type="PANTHER" id="PTHR34220">
    <property type="entry name" value="SENSOR HISTIDINE KINASE YPDA"/>
    <property type="match status" value="1"/>
</dbReference>
<dbReference type="AlphaFoldDB" id="A0A917M845"/>
<dbReference type="InterPro" id="IPR013783">
    <property type="entry name" value="Ig-like_fold"/>
</dbReference>
<dbReference type="InterPro" id="IPR036890">
    <property type="entry name" value="HATPase_C_sf"/>
</dbReference>
<comment type="caution">
    <text evidence="5">The sequence shown here is derived from an EMBL/GenBank/DDBJ whole genome shotgun (WGS) entry which is preliminary data.</text>
</comment>
<dbReference type="InterPro" id="IPR050640">
    <property type="entry name" value="Bact_2-comp_sensor_kinase"/>
</dbReference>
<dbReference type="Gene3D" id="2.130.10.10">
    <property type="entry name" value="YVTN repeat-like/Quinoprotein amine dehydrogenase"/>
    <property type="match status" value="2"/>
</dbReference>
<dbReference type="Gene3D" id="3.30.565.10">
    <property type="entry name" value="Histidine kinase-like ATPase, C-terminal domain"/>
    <property type="match status" value="1"/>
</dbReference>
<evidence type="ECO:0000256" key="1">
    <source>
        <dbReference type="SAM" id="Phobius"/>
    </source>
</evidence>
<dbReference type="Pfam" id="PF06580">
    <property type="entry name" value="His_kinase"/>
    <property type="match status" value="1"/>
</dbReference>
<dbReference type="InterPro" id="IPR013658">
    <property type="entry name" value="SGL"/>
</dbReference>
<dbReference type="SUPFAM" id="SSF50998">
    <property type="entry name" value="Quinoprotein alcohol dehydrogenase-like"/>
    <property type="match status" value="1"/>
</dbReference>
<dbReference type="Gene3D" id="2.60.40.10">
    <property type="entry name" value="Immunoglobulins"/>
    <property type="match status" value="1"/>
</dbReference>
<feature type="transmembrane region" description="Helical" evidence="1">
    <location>
        <begin position="771"/>
        <end position="788"/>
    </location>
</feature>
<reference evidence="5" key="2">
    <citation type="submission" date="2020-09" db="EMBL/GenBank/DDBJ databases">
        <authorList>
            <person name="Sun Q."/>
            <person name="Zhou Y."/>
        </authorList>
    </citation>
    <scope>NUCLEOTIDE SEQUENCE</scope>
    <source>
        <strain evidence="5">CGMCC 1.12195</strain>
    </source>
</reference>
<protein>
    <recommendedName>
        <fullName evidence="7">Two component regulator propeller</fullName>
    </recommendedName>
</protein>
<proteinExistence type="predicted"/>
<accession>A0A917M845</accession>
<keyword evidence="6" id="KW-1185">Reference proteome</keyword>
<sequence length="1061" mass="119167">MLIHVSSAQERLYNFEWFTEEGLVPGNAIRRIVTDSEGFVWLATNKGLYLFDLVNSKNFTHDHLNPKSISSNNLSGIYQDAAGGMWITSYTGGLSYYDKSLSNPQAFTNYTSYWDGRDTVSIRMLNDVVSDADGNIWFGGQDTDVLKMDASTKQISRVAMVADSLGPLSIYDLFRGSDGKIWVGTRHHGIFCVDPTTGTIKAYNLKPDAKPWVEENGCGSFAERDGILWFSYYDYNLCSLNLNSGELKTNLLGIGPNERVYDNAIHAVAIRGNTVLAGHQSKGIYCYDRTTGTRSLLDWKTLTPEDPTSDIIATINVDAGGMVWIGTRNKGLIRYSDYQNRFSTFYPLTLSQPIEQLAMINGGRWWYRTASHIHLYDKREKKPVKTYDLNGLWVSNFTEIAGQIYLSTYDKGVWVHDGSTRPYPLPIQGDTYGFRQADCGNIVPDTIGGVPHLWIAAWNSGLYKYNCANQTLTLTNAGNGLPDNKLICMAKDMNGDVWVGTDGFGLLRISDKESVAMDRFRTEMPDAIPSNTVRAIVPSTDGSVWVVTEYLGVSNVRKSGNSFVFQNIPNTNPTPWQNPQVALEDALGNLWISMEDGLIVFDKRSKKFKQLQSGQGVVPPSYIDMQTFAAASDSTILMATDRGFVMGHANDVVVKRALPTAVINSFFVHDHDFSHLLRSGPIELNHEQNFFTFTLSAPGAVDPHEMQFAFMLEGVDKDWRLAKADFSVAYTDISRGDYRFLVRTGDDMGNWSEQANEVPIRINGPYWQTPWFYGVFVILLFLIAYGVFRYRLNQSKKLNAMQSAFNEDLKRQLALKTAEVTAQVERIESERKEKLESDYRKRLSESELKAIRAQMNPHFMFNVLNSIESYILEKDAKAASRLVQKFAKLNRLVLENSAYSYVSVAREWEALNLYVELEALRFNNEFDYDFSVAGNMDMKNLFIPPMLVQPLIENAIHHGIRQHVGQRGRIQVAAQQNGDCICFTVVDNGAGLEKSRSKPNHPYKKTSMGLATIEERLKLINRNAGCTTGRLELTSLKVDGLSGTKAVLCIPLVLTPFSILD</sequence>
<keyword evidence="1" id="KW-0472">Membrane</keyword>
<dbReference type="SUPFAM" id="SSF55874">
    <property type="entry name" value="ATPase domain of HSP90 chaperone/DNA topoisomerase II/histidine kinase"/>
    <property type="match status" value="1"/>
</dbReference>
<evidence type="ECO:0000313" key="5">
    <source>
        <dbReference type="EMBL" id="GGG83428.1"/>
    </source>
</evidence>
<dbReference type="InterPro" id="IPR011047">
    <property type="entry name" value="Quinoprotein_ADH-like_sf"/>
</dbReference>
<evidence type="ECO:0000313" key="6">
    <source>
        <dbReference type="Proteomes" id="UP000660862"/>
    </source>
</evidence>
<evidence type="ECO:0008006" key="7">
    <source>
        <dbReference type="Google" id="ProtNLM"/>
    </source>
</evidence>
<reference evidence="5" key="1">
    <citation type="journal article" date="2014" name="Int. J. Syst. Evol. Microbiol.">
        <title>Complete genome sequence of Corynebacterium casei LMG S-19264T (=DSM 44701T), isolated from a smear-ripened cheese.</title>
        <authorList>
            <consortium name="US DOE Joint Genome Institute (JGI-PGF)"/>
            <person name="Walter F."/>
            <person name="Albersmeier A."/>
            <person name="Kalinowski J."/>
            <person name="Ruckert C."/>
        </authorList>
    </citation>
    <scope>NUCLEOTIDE SEQUENCE</scope>
    <source>
        <strain evidence="5">CGMCC 1.12195</strain>
    </source>
</reference>
<keyword evidence="1" id="KW-0812">Transmembrane</keyword>
<evidence type="ECO:0000259" key="4">
    <source>
        <dbReference type="Pfam" id="PF08450"/>
    </source>
</evidence>
<dbReference type="InterPro" id="IPR010559">
    <property type="entry name" value="Sig_transdc_His_kin_internal"/>
</dbReference>
<keyword evidence="1" id="KW-1133">Transmembrane helix</keyword>
<dbReference type="Proteomes" id="UP000660862">
    <property type="component" value="Unassembled WGS sequence"/>
</dbReference>
<dbReference type="InterPro" id="IPR011110">
    <property type="entry name" value="Reg_prop"/>
</dbReference>
<evidence type="ECO:0000259" key="3">
    <source>
        <dbReference type="Pfam" id="PF07495"/>
    </source>
</evidence>
<evidence type="ECO:0000259" key="2">
    <source>
        <dbReference type="Pfam" id="PF06580"/>
    </source>
</evidence>
<dbReference type="PANTHER" id="PTHR34220:SF7">
    <property type="entry name" value="SENSOR HISTIDINE KINASE YPDA"/>
    <property type="match status" value="1"/>
</dbReference>
<feature type="domain" description="SMP-30/Gluconolactonase/LRE-like region" evidence="4">
    <location>
        <begin position="36"/>
        <end position="208"/>
    </location>
</feature>
<dbReference type="GO" id="GO:0000155">
    <property type="term" value="F:phosphorelay sensor kinase activity"/>
    <property type="evidence" value="ECO:0007669"/>
    <property type="project" value="InterPro"/>
</dbReference>
<name>A0A917M845_9SPHI</name>
<dbReference type="EMBL" id="BMER01000001">
    <property type="protein sequence ID" value="GGG83428.1"/>
    <property type="molecule type" value="Genomic_DNA"/>
</dbReference>
<dbReference type="InterPro" id="IPR011123">
    <property type="entry name" value="Y_Y_Y"/>
</dbReference>